<protein>
    <recommendedName>
        <fullName evidence="1">Intradiol ring-cleavage dioxygenases domain-containing protein</fullName>
    </recommendedName>
</protein>
<feature type="domain" description="Intradiol ring-cleavage dioxygenases" evidence="1">
    <location>
        <begin position="47"/>
        <end position="159"/>
    </location>
</feature>
<gene>
    <name evidence="2" type="ORF">OPKNFCMD_0109</name>
</gene>
<comment type="caution">
    <text evidence="2">The sequence shown here is derived from an EMBL/GenBank/DDBJ whole genome shotgun (WGS) entry which is preliminary data.</text>
</comment>
<dbReference type="Pfam" id="PF00775">
    <property type="entry name" value="Dioxygenase_C"/>
    <property type="match status" value="1"/>
</dbReference>
<accession>A0ABQ4QQ32</accession>
<reference evidence="2" key="2">
    <citation type="submission" date="2021-08" db="EMBL/GenBank/DDBJ databases">
        <authorList>
            <person name="Tani A."/>
            <person name="Ola A."/>
            <person name="Ogura Y."/>
            <person name="Katsura K."/>
            <person name="Hayashi T."/>
        </authorList>
    </citation>
    <scope>NUCLEOTIDE SEQUENCE</scope>
    <source>
        <strain evidence="2">KCTC 52305</strain>
    </source>
</reference>
<dbReference type="EMBL" id="BPQH01000001">
    <property type="protein sequence ID" value="GJD47403.1"/>
    <property type="molecule type" value="Genomic_DNA"/>
</dbReference>
<dbReference type="InterPro" id="IPR015889">
    <property type="entry name" value="Intradiol_dOase_core"/>
</dbReference>
<dbReference type="Gene3D" id="2.60.130.10">
    <property type="entry name" value="Aromatic compound dioxygenase"/>
    <property type="match status" value="1"/>
</dbReference>
<dbReference type="PROSITE" id="PS51318">
    <property type="entry name" value="TAT"/>
    <property type="match status" value="1"/>
</dbReference>
<keyword evidence="3" id="KW-1185">Reference proteome</keyword>
<name>A0ABQ4QQ32_9HYPH</name>
<evidence type="ECO:0000259" key="1">
    <source>
        <dbReference type="Pfam" id="PF00775"/>
    </source>
</evidence>
<dbReference type="InterPro" id="IPR000627">
    <property type="entry name" value="Intradiol_dOase_C"/>
</dbReference>
<evidence type="ECO:0000313" key="2">
    <source>
        <dbReference type="EMBL" id="GJD47403.1"/>
    </source>
</evidence>
<dbReference type="Proteomes" id="UP001055167">
    <property type="component" value="Unassembled WGS sequence"/>
</dbReference>
<proteinExistence type="predicted"/>
<dbReference type="PANTHER" id="PTHR34315:SF1">
    <property type="entry name" value="INTRADIOL RING-CLEAVAGE DIOXYGENASES DOMAIN-CONTAINING PROTEIN-RELATED"/>
    <property type="match status" value="1"/>
</dbReference>
<organism evidence="2 3">
    <name type="scientific">Methylobacterium crusticola</name>
    <dbReference type="NCBI Taxonomy" id="1697972"/>
    <lineage>
        <taxon>Bacteria</taxon>
        <taxon>Pseudomonadati</taxon>
        <taxon>Pseudomonadota</taxon>
        <taxon>Alphaproteobacteria</taxon>
        <taxon>Hyphomicrobiales</taxon>
        <taxon>Methylobacteriaceae</taxon>
        <taxon>Methylobacterium</taxon>
    </lineage>
</organism>
<dbReference type="RefSeq" id="WP_128563866.1">
    <property type="nucleotide sequence ID" value="NZ_BPQH01000001.1"/>
</dbReference>
<sequence>MPNHPSRRAALGTIAGGLLAPGPATAEATCRLTPQAVEGPFYLDPRLVRADIREDCPGLPLLLRLRVATVPDCAPVAAARIDVWHADAQGRYSGYRDQGDRAASTLGQTFLRGTQFADAAGWATFRTVYPGWYPGRATHVHVKVILAARTVLTGQVYFPDAVNEAVQGGMPAYGGRARRGRITNDRDGLLRQDDPQRRGVAAVSATPEGYEAVLTLGVPS</sequence>
<reference evidence="2" key="1">
    <citation type="journal article" date="2021" name="Front. Microbiol.">
        <title>Comprehensive Comparative Genomics and Phenotyping of Methylobacterium Species.</title>
        <authorList>
            <person name="Alessa O."/>
            <person name="Ogura Y."/>
            <person name="Fujitani Y."/>
            <person name="Takami H."/>
            <person name="Hayashi T."/>
            <person name="Sahin N."/>
            <person name="Tani A."/>
        </authorList>
    </citation>
    <scope>NUCLEOTIDE SEQUENCE</scope>
    <source>
        <strain evidence="2">KCTC 52305</strain>
    </source>
</reference>
<dbReference type="InterPro" id="IPR006311">
    <property type="entry name" value="TAT_signal"/>
</dbReference>
<dbReference type="PANTHER" id="PTHR34315">
    <property type="match status" value="1"/>
</dbReference>
<dbReference type="SUPFAM" id="SSF49482">
    <property type="entry name" value="Aromatic compound dioxygenase"/>
    <property type="match status" value="1"/>
</dbReference>
<evidence type="ECO:0000313" key="3">
    <source>
        <dbReference type="Proteomes" id="UP001055167"/>
    </source>
</evidence>